<dbReference type="PANTHER" id="PTHR46429:SF1">
    <property type="entry name" value="23S RRNA (GUANOSINE-2'-O-)-METHYLTRANSFERASE RLMB"/>
    <property type="match status" value="1"/>
</dbReference>
<dbReference type="GO" id="GO:0032259">
    <property type="term" value="P:methylation"/>
    <property type="evidence" value="ECO:0007669"/>
    <property type="project" value="UniProtKB-KW"/>
</dbReference>
<dbReference type="CDD" id="cd18103">
    <property type="entry name" value="SpoU-like_RlmB"/>
    <property type="match status" value="1"/>
</dbReference>
<evidence type="ECO:0000313" key="5">
    <source>
        <dbReference type="EMBL" id="SJZ92022.1"/>
    </source>
</evidence>
<evidence type="ECO:0000256" key="1">
    <source>
        <dbReference type="ARBA" id="ARBA00007228"/>
    </source>
</evidence>
<dbReference type="Proteomes" id="UP000196365">
    <property type="component" value="Unassembled WGS sequence"/>
</dbReference>
<dbReference type="InterPro" id="IPR013123">
    <property type="entry name" value="SpoU_subst-bd"/>
</dbReference>
<dbReference type="PANTHER" id="PTHR46429">
    <property type="entry name" value="23S RRNA (GUANOSINE-2'-O-)-METHYLTRANSFERASE RLMB"/>
    <property type="match status" value="1"/>
</dbReference>
<reference evidence="5 6" key="1">
    <citation type="submission" date="2017-02" db="EMBL/GenBank/DDBJ databases">
        <authorList>
            <person name="Peterson S.W."/>
        </authorList>
    </citation>
    <scope>NUCLEOTIDE SEQUENCE [LARGE SCALE GENOMIC DNA]</scope>
    <source>
        <strain evidence="5 6">DSM 15102</strain>
    </source>
</reference>
<evidence type="ECO:0000256" key="2">
    <source>
        <dbReference type="ARBA" id="ARBA00022603"/>
    </source>
</evidence>
<organism evidence="5 6">
    <name type="scientific">Garciella nitratireducens DSM 15102</name>
    <dbReference type="NCBI Taxonomy" id="1121911"/>
    <lineage>
        <taxon>Bacteria</taxon>
        <taxon>Bacillati</taxon>
        <taxon>Bacillota</taxon>
        <taxon>Clostridia</taxon>
        <taxon>Eubacteriales</taxon>
        <taxon>Eubacteriaceae</taxon>
        <taxon>Garciella</taxon>
    </lineage>
</organism>
<dbReference type="AlphaFoldDB" id="A0A1T4PKL2"/>
<dbReference type="NCBIfam" id="TIGR00186">
    <property type="entry name" value="rRNA_methyl_3"/>
    <property type="match status" value="1"/>
</dbReference>
<dbReference type="EMBL" id="FUWV01000018">
    <property type="protein sequence ID" value="SJZ92022.1"/>
    <property type="molecule type" value="Genomic_DNA"/>
</dbReference>
<accession>A0A1T4PKL2</accession>
<comment type="similarity">
    <text evidence="1">Belongs to the class IV-like SAM-binding methyltransferase superfamily. RNA methyltransferase TrmH family.</text>
</comment>
<dbReference type="SUPFAM" id="SSF55315">
    <property type="entry name" value="L30e-like"/>
    <property type="match status" value="1"/>
</dbReference>
<dbReference type="Gene3D" id="3.30.1330.30">
    <property type="match status" value="1"/>
</dbReference>
<dbReference type="InterPro" id="IPR029028">
    <property type="entry name" value="Alpha/beta_knot_MTases"/>
</dbReference>
<dbReference type="SMART" id="SM00967">
    <property type="entry name" value="SpoU_sub_bind"/>
    <property type="match status" value="1"/>
</dbReference>
<keyword evidence="3 5" id="KW-0808">Transferase</keyword>
<dbReference type="Gene3D" id="3.40.1280.10">
    <property type="match status" value="1"/>
</dbReference>
<dbReference type="InterPro" id="IPR004441">
    <property type="entry name" value="rRNA_MeTrfase_TrmH"/>
</dbReference>
<dbReference type="Pfam" id="PF00588">
    <property type="entry name" value="SpoU_methylase"/>
    <property type="match status" value="1"/>
</dbReference>
<evidence type="ECO:0000256" key="3">
    <source>
        <dbReference type="ARBA" id="ARBA00022679"/>
    </source>
</evidence>
<name>A0A1T4PKL2_9FIRM</name>
<dbReference type="Pfam" id="PF08032">
    <property type="entry name" value="SpoU_sub_bind"/>
    <property type="match status" value="1"/>
</dbReference>
<dbReference type="GO" id="GO:0003723">
    <property type="term" value="F:RNA binding"/>
    <property type="evidence" value="ECO:0007669"/>
    <property type="project" value="InterPro"/>
</dbReference>
<feature type="domain" description="RNA 2-O ribose methyltransferase substrate binding" evidence="4">
    <location>
        <begin position="22"/>
        <end position="97"/>
    </location>
</feature>
<dbReference type="FunFam" id="3.40.1280.10:FF:000008">
    <property type="entry name" value="Group 3 RNA methyltransferase TrmH"/>
    <property type="match status" value="1"/>
</dbReference>
<gene>
    <name evidence="5" type="ORF">SAMN02745973_02119</name>
</gene>
<keyword evidence="6" id="KW-1185">Reference proteome</keyword>
<evidence type="ECO:0000259" key="4">
    <source>
        <dbReference type="SMART" id="SM00967"/>
    </source>
</evidence>
<dbReference type="RefSeq" id="WP_242960319.1">
    <property type="nucleotide sequence ID" value="NZ_FUWV01000018.1"/>
</dbReference>
<dbReference type="InterPro" id="IPR029026">
    <property type="entry name" value="tRNA_m1G_MTases_N"/>
</dbReference>
<sequence>MKKKMKKNLKRENRNEIDYMHQIEGRNPVREALKSGRPIEKIFVSKGELSGSIGEIIKLAKKEKLVVQYMDRSKLDEMSICHSHQGVIAIASAHEYVEVEDILNLARQKGEDPFVILLDEITDPHNLGSILRTADASGAHGVIIPKRRSVGLTPIVAKSSAGAIEYVPVAKVTNMVQTIEYLKEEGLWIAAAEMEGEEYYYQKNLKGPIGIVIGSEGKGIGRLVKQKSDFLLKIPMLGKVSSLNAAIAGAILMYEVRRQRNLMG</sequence>
<evidence type="ECO:0000313" key="6">
    <source>
        <dbReference type="Proteomes" id="UP000196365"/>
    </source>
</evidence>
<dbReference type="GO" id="GO:0006396">
    <property type="term" value="P:RNA processing"/>
    <property type="evidence" value="ECO:0007669"/>
    <property type="project" value="InterPro"/>
</dbReference>
<dbReference type="SUPFAM" id="SSF75217">
    <property type="entry name" value="alpha/beta knot"/>
    <property type="match status" value="1"/>
</dbReference>
<protein>
    <submittedName>
        <fullName evidence="5">23S rRNA (Guanosine2251-2'-O)-methyltransferase</fullName>
    </submittedName>
</protein>
<dbReference type="GO" id="GO:0005829">
    <property type="term" value="C:cytosol"/>
    <property type="evidence" value="ECO:0007669"/>
    <property type="project" value="TreeGrafter"/>
</dbReference>
<keyword evidence="2 5" id="KW-0489">Methyltransferase</keyword>
<dbReference type="GO" id="GO:0008173">
    <property type="term" value="F:RNA methyltransferase activity"/>
    <property type="evidence" value="ECO:0007669"/>
    <property type="project" value="InterPro"/>
</dbReference>
<dbReference type="InterPro" id="IPR029064">
    <property type="entry name" value="Ribosomal_eL30-like_sf"/>
</dbReference>
<dbReference type="InterPro" id="IPR001537">
    <property type="entry name" value="SpoU_MeTrfase"/>
</dbReference>
<proteinExistence type="inferred from homology"/>